<dbReference type="AlphaFoldDB" id="A0A9P0A539"/>
<protein>
    <recommendedName>
        <fullName evidence="5">CRAL-TRIO domain-containing protein</fullName>
    </recommendedName>
</protein>
<proteinExistence type="inferred from homology"/>
<feature type="compositionally biased region" description="Low complexity" evidence="4">
    <location>
        <begin position="873"/>
        <end position="892"/>
    </location>
</feature>
<evidence type="ECO:0000313" key="7">
    <source>
        <dbReference type="Proteomes" id="UP001152759"/>
    </source>
</evidence>
<evidence type="ECO:0000313" key="6">
    <source>
        <dbReference type="EMBL" id="CAH0384233.1"/>
    </source>
</evidence>
<feature type="compositionally biased region" description="Basic and acidic residues" evidence="4">
    <location>
        <begin position="913"/>
        <end position="924"/>
    </location>
</feature>
<dbReference type="PROSITE" id="PS50191">
    <property type="entry name" value="CRAL_TRIO"/>
    <property type="match status" value="1"/>
</dbReference>
<feature type="compositionally biased region" description="Basic and acidic residues" evidence="4">
    <location>
        <begin position="746"/>
        <end position="758"/>
    </location>
</feature>
<dbReference type="Proteomes" id="UP001152759">
    <property type="component" value="Chromosome 2"/>
</dbReference>
<feature type="coiled-coil region" evidence="3">
    <location>
        <begin position="424"/>
        <end position="451"/>
    </location>
</feature>
<evidence type="ECO:0000256" key="4">
    <source>
        <dbReference type="SAM" id="MobiDB-lite"/>
    </source>
</evidence>
<dbReference type="Pfam" id="PF24915">
    <property type="entry name" value="Spectrin_SESTD1"/>
    <property type="match status" value="1"/>
</dbReference>
<keyword evidence="1" id="KW-0677">Repeat</keyword>
<evidence type="ECO:0000256" key="2">
    <source>
        <dbReference type="ARBA" id="ARBA00038285"/>
    </source>
</evidence>
<accession>A0A9P0A539</accession>
<evidence type="ECO:0000256" key="3">
    <source>
        <dbReference type="SAM" id="Coils"/>
    </source>
</evidence>
<dbReference type="SUPFAM" id="SSF46966">
    <property type="entry name" value="Spectrin repeat"/>
    <property type="match status" value="2"/>
</dbReference>
<keyword evidence="7" id="KW-1185">Reference proteome</keyword>
<feature type="compositionally biased region" description="Basic and acidic residues" evidence="4">
    <location>
        <begin position="858"/>
        <end position="869"/>
    </location>
</feature>
<evidence type="ECO:0000256" key="1">
    <source>
        <dbReference type="ARBA" id="ARBA00022737"/>
    </source>
</evidence>
<comment type="similarity">
    <text evidence="2">Belongs to the SOLO family.</text>
</comment>
<dbReference type="CDD" id="cd00170">
    <property type="entry name" value="SEC14"/>
    <property type="match status" value="1"/>
</dbReference>
<reference evidence="6" key="1">
    <citation type="submission" date="2021-12" db="EMBL/GenBank/DDBJ databases">
        <authorList>
            <person name="King R."/>
        </authorList>
    </citation>
    <scope>NUCLEOTIDE SEQUENCE</scope>
</reference>
<name>A0A9P0A539_BEMTA</name>
<organism evidence="6 7">
    <name type="scientific">Bemisia tabaci</name>
    <name type="common">Sweetpotato whitefly</name>
    <name type="synonym">Aleurodes tabaci</name>
    <dbReference type="NCBI Taxonomy" id="7038"/>
    <lineage>
        <taxon>Eukaryota</taxon>
        <taxon>Metazoa</taxon>
        <taxon>Ecdysozoa</taxon>
        <taxon>Arthropoda</taxon>
        <taxon>Hexapoda</taxon>
        <taxon>Insecta</taxon>
        <taxon>Pterygota</taxon>
        <taxon>Neoptera</taxon>
        <taxon>Paraneoptera</taxon>
        <taxon>Hemiptera</taxon>
        <taxon>Sternorrhyncha</taxon>
        <taxon>Aleyrodoidea</taxon>
        <taxon>Aleyrodidae</taxon>
        <taxon>Aleyrodinae</taxon>
        <taxon>Bemisia</taxon>
    </lineage>
</organism>
<dbReference type="PANTHER" id="PTHR46607">
    <property type="entry name" value="SEC14 DOMAIN AND SPECTRIN REPEAT-CONTAINING PROTEIN 1"/>
    <property type="match status" value="1"/>
</dbReference>
<gene>
    <name evidence="6" type="ORF">BEMITA_LOCUS3588</name>
</gene>
<dbReference type="GO" id="GO:0010314">
    <property type="term" value="F:phosphatidylinositol-5-phosphate binding"/>
    <property type="evidence" value="ECO:0007669"/>
    <property type="project" value="TreeGrafter"/>
</dbReference>
<dbReference type="InterPro" id="IPR001251">
    <property type="entry name" value="CRAL-TRIO_dom"/>
</dbReference>
<dbReference type="GO" id="GO:0032266">
    <property type="term" value="F:phosphatidylinositol-3-phosphate binding"/>
    <property type="evidence" value="ECO:0007669"/>
    <property type="project" value="TreeGrafter"/>
</dbReference>
<evidence type="ECO:0000259" key="5">
    <source>
        <dbReference type="PROSITE" id="PS50191"/>
    </source>
</evidence>
<sequence>MEAASILGLLQARVALVPGGRDREGRPILIVPAPPETQIWNKNRLDTVLRYFASIFSPDTRRNGVCAIVDAQASSWRMARLVVRQVSETLGRDVSALIVLRPEAFWDKQRVDNCARSHKDGEPTYTPLSRLHKYVDPSQLPAELNGTWHYNHDQWIHNRNHVEVFVKDAENAVAELERLRLRLGGDKDALRLSTAEASLSISADLYCFAKDLAAKALHQGRSLLERIDRDFAYLETLPQDLIDTKDRVNKLLEIIEQKLILVEEAWINLHRKIFNAKEIDALEEGVRRVTDWVLGPGETMLNTQQEVGYDVASSEDFRRDHEALELQCRETYGHFAELLHKIDTLAQNGVTLPEDLKAQRDFMNFVCRSFATRLERRRNILITSSRFFRLVAEYFQTTSEVYENLVMSTDIENSETAHYTLLELQDCQVNIDNLENEIVREGEKLSDLLSMPVKDALGCELEVDYEGDIINVREILDMTTARRQLFRDSVELQRLTLQQVTHIHDYENDATQAVQWLEDLFHVLLKSHSYVGSNIYEIQMQKDRLQAFQETAKASYEYGCQLLNAALTLRQSCKLPQEKNGELTNNLWQAWKKLNLVGQEQLTRLRVSAVFYRTVQQQCKQLNELLKTLKEMELEEGAAGKGKWRVRVKRLLASRERLLLEVGRMVRLGRLLRTRLKEPLCQELANDESNSTAIAAIAEQLSEVTGSAEKLDAALCGSQSEVKKILEGIFSSVPSSEEWFSSLPKPKSEDGHENRSDEDFLTASESTPGGTPEGTPPSQASFQTASEGDPWWDETGSDLELIDEKQSTPEASTSSPEVPKPEQDKSPPPPPEDTLAEGATLNGPPEEFTTPPLGDSTPDPKEGSSKSDSEQCSSPASEESTSGSSSKMTDPSPKMADPEAKGPSKGDLPNGELPERSKLERNNNDSDCLSKNYYGELARQAMTGVFT</sequence>
<dbReference type="Gene3D" id="1.20.58.60">
    <property type="match status" value="2"/>
</dbReference>
<dbReference type="PANTHER" id="PTHR46607:SF1">
    <property type="entry name" value="SEC14 DOMAIN AND SPECTRIN REPEAT-CONTAINING PROTEIN 1"/>
    <property type="match status" value="1"/>
</dbReference>
<feature type="region of interest" description="Disordered" evidence="4">
    <location>
        <begin position="737"/>
        <end position="932"/>
    </location>
</feature>
<dbReference type="InterPro" id="IPR056804">
    <property type="entry name" value="Spectrin_SESTD1"/>
</dbReference>
<dbReference type="GO" id="GO:0080025">
    <property type="term" value="F:phosphatidylinositol-3,5-bisphosphate binding"/>
    <property type="evidence" value="ECO:0007669"/>
    <property type="project" value="TreeGrafter"/>
</dbReference>
<keyword evidence="3" id="KW-0175">Coiled coil</keyword>
<feature type="domain" description="CRAL-TRIO" evidence="5">
    <location>
        <begin position="1"/>
        <end position="152"/>
    </location>
</feature>
<dbReference type="EMBL" id="OU963863">
    <property type="protein sequence ID" value="CAH0384233.1"/>
    <property type="molecule type" value="Genomic_DNA"/>
</dbReference>
<feature type="compositionally biased region" description="Acidic residues" evidence="4">
    <location>
        <begin position="790"/>
        <end position="801"/>
    </location>
</feature>
<dbReference type="GO" id="GO:0005546">
    <property type="term" value="F:phosphatidylinositol-4,5-bisphosphate binding"/>
    <property type="evidence" value="ECO:0007669"/>
    <property type="project" value="TreeGrafter"/>
</dbReference>
<dbReference type="GO" id="GO:0070273">
    <property type="term" value="F:phosphatidylinositol-4-phosphate binding"/>
    <property type="evidence" value="ECO:0007669"/>
    <property type="project" value="TreeGrafter"/>
</dbReference>
<dbReference type="GO" id="GO:0043325">
    <property type="term" value="F:phosphatidylinositol-3,4-bisphosphate binding"/>
    <property type="evidence" value="ECO:0007669"/>
    <property type="project" value="TreeGrafter"/>
</dbReference>